<dbReference type="AlphaFoldDB" id="A0A845GFW6"/>
<evidence type="ECO:0000313" key="2">
    <source>
        <dbReference type="Proteomes" id="UP000447355"/>
    </source>
</evidence>
<gene>
    <name evidence="1" type="ORF">GTP90_00835</name>
</gene>
<accession>A0A845GFW6</accession>
<evidence type="ECO:0000313" key="1">
    <source>
        <dbReference type="EMBL" id="MYM92400.1"/>
    </source>
</evidence>
<comment type="caution">
    <text evidence="1">The sequence shown here is derived from an EMBL/GenBank/DDBJ whole genome shotgun (WGS) entry which is preliminary data.</text>
</comment>
<organism evidence="1 2">
    <name type="scientific">Duganella vulcania</name>
    <dbReference type="NCBI Taxonomy" id="2692166"/>
    <lineage>
        <taxon>Bacteria</taxon>
        <taxon>Pseudomonadati</taxon>
        <taxon>Pseudomonadota</taxon>
        <taxon>Betaproteobacteria</taxon>
        <taxon>Burkholderiales</taxon>
        <taxon>Oxalobacteraceae</taxon>
        <taxon>Telluria group</taxon>
        <taxon>Duganella</taxon>
    </lineage>
</organism>
<dbReference type="EMBL" id="WWCX01000001">
    <property type="protein sequence ID" value="MYM92400.1"/>
    <property type="molecule type" value="Genomic_DNA"/>
</dbReference>
<sequence length="66" mass="7719">MSNKMSADRLRDQVYGQWISRAEDRRKQSDTESFVDELWNSGMKLASSQAVHYQHVMNVIRSKISD</sequence>
<name>A0A845GFW6_9BURK</name>
<dbReference type="RefSeq" id="WP_161081672.1">
    <property type="nucleotide sequence ID" value="NZ_WWCX01000001.1"/>
</dbReference>
<reference evidence="1" key="1">
    <citation type="submission" date="2019-12" db="EMBL/GenBank/DDBJ databases">
        <title>Novel species isolated from a subtropical stream in China.</title>
        <authorList>
            <person name="Lu H."/>
        </authorList>
    </citation>
    <scope>NUCLEOTIDE SEQUENCE [LARGE SCALE GENOMIC DNA]</scope>
    <source>
        <strain evidence="1">FT81W</strain>
    </source>
</reference>
<proteinExistence type="predicted"/>
<dbReference type="Proteomes" id="UP000447355">
    <property type="component" value="Unassembled WGS sequence"/>
</dbReference>
<protein>
    <submittedName>
        <fullName evidence="1">Uncharacterized protein</fullName>
    </submittedName>
</protein>